<evidence type="ECO:0000256" key="3">
    <source>
        <dbReference type="ARBA" id="ARBA00012561"/>
    </source>
</evidence>
<dbReference type="AlphaFoldDB" id="A0AAV5AKP3"/>
<dbReference type="FunFam" id="2.70.100.10:FF:000001">
    <property type="entry name" value="Glucanase"/>
    <property type="match status" value="1"/>
</dbReference>
<gene>
    <name evidence="15" type="ORF">Clacol_008581</name>
</gene>
<feature type="domain" description="NTF2" evidence="13">
    <location>
        <begin position="867"/>
        <end position="903"/>
    </location>
</feature>
<dbReference type="PROSITE" id="PS50177">
    <property type="entry name" value="NTF2_DOMAIN"/>
    <property type="match status" value="1"/>
</dbReference>
<keyword evidence="7" id="KW-0136">Cellulose degradation</keyword>
<keyword evidence="4 12" id="KW-0732">Signal</keyword>
<feature type="region of interest" description="Disordered" evidence="11">
    <location>
        <begin position="453"/>
        <end position="478"/>
    </location>
</feature>
<evidence type="ECO:0000259" key="13">
    <source>
        <dbReference type="PROSITE" id="PS50177"/>
    </source>
</evidence>
<dbReference type="GO" id="GO:0016162">
    <property type="term" value="F:cellulose 1,4-beta-cellobiosidase activity"/>
    <property type="evidence" value="ECO:0007669"/>
    <property type="project" value="UniProtKB-EC"/>
</dbReference>
<accession>A0AAV5AKP3</accession>
<comment type="caution">
    <text evidence="15">The sequence shown here is derived from an EMBL/GenBank/DDBJ whole genome shotgun (WGS) entry which is preliminary data.</text>
</comment>
<dbReference type="CDD" id="cd07999">
    <property type="entry name" value="GH7_CBH_EG"/>
    <property type="match status" value="1"/>
</dbReference>
<dbReference type="Proteomes" id="UP001050691">
    <property type="component" value="Unassembled WGS sequence"/>
</dbReference>
<dbReference type="GO" id="GO:0004190">
    <property type="term" value="F:aspartic-type endopeptidase activity"/>
    <property type="evidence" value="ECO:0007669"/>
    <property type="project" value="UniProtKB-KW"/>
</dbReference>
<evidence type="ECO:0000256" key="5">
    <source>
        <dbReference type="ARBA" id="ARBA00022750"/>
    </source>
</evidence>
<dbReference type="PROSITE" id="PS51767">
    <property type="entry name" value="PEPTIDASE_A1"/>
    <property type="match status" value="1"/>
</dbReference>
<name>A0AAV5AKP3_9AGAM</name>
<evidence type="ECO:0000256" key="1">
    <source>
        <dbReference type="ARBA" id="ARBA00001641"/>
    </source>
</evidence>
<dbReference type="EMBL" id="BPWL01000009">
    <property type="protein sequence ID" value="GJJ14317.1"/>
    <property type="molecule type" value="Genomic_DNA"/>
</dbReference>
<comment type="catalytic activity">
    <reaction evidence="1">
        <text>Hydrolysis of (1-&gt;4)-beta-D-glucosidic linkages in cellulose and cellotetraose, releasing cellobiose from the non-reducing ends of the chains.</text>
        <dbReference type="EC" id="3.2.1.91"/>
    </reaction>
</comment>
<evidence type="ECO:0000256" key="11">
    <source>
        <dbReference type="SAM" id="MobiDB-lite"/>
    </source>
</evidence>
<dbReference type="InterPro" id="IPR018222">
    <property type="entry name" value="Nuclear_transport_factor_2_euk"/>
</dbReference>
<dbReference type="GO" id="GO:0006508">
    <property type="term" value="P:proteolysis"/>
    <property type="evidence" value="ECO:0007669"/>
    <property type="project" value="InterPro"/>
</dbReference>
<evidence type="ECO:0000256" key="2">
    <source>
        <dbReference type="ARBA" id="ARBA00006044"/>
    </source>
</evidence>
<keyword evidence="5" id="KW-0645">Protease</keyword>
<dbReference type="SUPFAM" id="SSF50630">
    <property type="entry name" value="Acid proteases"/>
    <property type="match status" value="1"/>
</dbReference>
<evidence type="ECO:0000256" key="8">
    <source>
        <dbReference type="ARBA" id="ARBA00023277"/>
    </source>
</evidence>
<keyword evidence="10" id="KW-0624">Polysaccharide degradation</keyword>
<keyword evidence="6" id="KW-0378">Hydrolase</keyword>
<evidence type="ECO:0000256" key="7">
    <source>
        <dbReference type="ARBA" id="ARBA00023001"/>
    </source>
</evidence>
<dbReference type="PANTHER" id="PTHR33753">
    <property type="entry name" value="1,4-BETA-D-GLUCAN CELLOBIOHYDROLASE B"/>
    <property type="match status" value="1"/>
</dbReference>
<dbReference type="SUPFAM" id="SSF49899">
    <property type="entry name" value="Concanavalin A-like lectins/glucanases"/>
    <property type="match status" value="1"/>
</dbReference>
<dbReference type="InterPro" id="IPR033121">
    <property type="entry name" value="PEPTIDASE_A1"/>
</dbReference>
<dbReference type="Gene3D" id="2.40.70.10">
    <property type="entry name" value="Acid Proteases"/>
    <property type="match status" value="2"/>
</dbReference>
<dbReference type="EC" id="3.2.1.91" evidence="3"/>
<dbReference type="PANTHER" id="PTHR33753:SF2">
    <property type="entry name" value="GLYCOSIDE HYDROLASE FAMILY 7 PROTEIN"/>
    <property type="match status" value="1"/>
</dbReference>
<reference evidence="15" key="1">
    <citation type="submission" date="2021-10" db="EMBL/GenBank/DDBJ databases">
        <title>De novo Genome Assembly of Clathrus columnatus (Basidiomycota, Fungi) Using Illumina and Nanopore Sequence Data.</title>
        <authorList>
            <person name="Ogiso-Tanaka E."/>
            <person name="Itagaki H."/>
            <person name="Hosoya T."/>
            <person name="Hosaka K."/>
        </authorList>
    </citation>
    <scope>NUCLEOTIDE SEQUENCE</scope>
    <source>
        <strain evidence="15">MO-923</strain>
    </source>
</reference>
<dbReference type="Gene3D" id="2.70.100.10">
    <property type="entry name" value="Glycoside hydrolase, family 7, domain"/>
    <property type="match status" value="1"/>
</dbReference>
<evidence type="ECO:0000259" key="14">
    <source>
        <dbReference type="PROSITE" id="PS51767"/>
    </source>
</evidence>
<evidence type="ECO:0000256" key="4">
    <source>
        <dbReference type="ARBA" id="ARBA00022729"/>
    </source>
</evidence>
<evidence type="ECO:0000256" key="6">
    <source>
        <dbReference type="ARBA" id="ARBA00022801"/>
    </source>
</evidence>
<dbReference type="Pfam" id="PF00840">
    <property type="entry name" value="Glyco_hydro_7"/>
    <property type="match status" value="1"/>
</dbReference>
<proteinExistence type="inferred from homology"/>
<dbReference type="InterPro" id="IPR037019">
    <property type="entry name" value="Glyco_hydro_7_sf"/>
</dbReference>
<evidence type="ECO:0000313" key="16">
    <source>
        <dbReference type="Proteomes" id="UP001050691"/>
    </source>
</evidence>
<feature type="signal peptide" evidence="12">
    <location>
        <begin position="1"/>
        <end position="18"/>
    </location>
</feature>
<dbReference type="InterPro" id="IPR013320">
    <property type="entry name" value="ConA-like_dom_sf"/>
</dbReference>
<keyword evidence="8" id="KW-0119">Carbohydrate metabolism</keyword>
<evidence type="ECO:0000256" key="10">
    <source>
        <dbReference type="ARBA" id="ARBA00023326"/>
    </source>
</evidence>
<evidence type="ECO:0000256" key="9">
    <source>
        <dbReference type="ARBA" id="ARBA00023295"/>
    </source>
</evidence>
<protein>
    <recommendedName>
        <fullName evidence="3">cellulose 1,4-beta-cellobiosidase (non-reducing end)</fullName>
        <ecNumber evidence="3">3.2.1.91</ecNumber>
    </recommendedName>
</protein>
<keyword evidence="16" id="KW-1185">Reference proteome</keyword>
<dbReference type="InterPro" id="IPR001722">
    <property type="entry name" value="Glyco_hydro_7"/>
</dbReference>
<dbReference type="PRINTS" id="PR00734">
    <property type="entry name" value="GLHYDRLASE7"/>
</dbReference>
<feature type="chain" id="PRO_5043898925" description="cellulose 1,4-beta-cellobiosidase (non-reducing end)" evidence="12">
    <location>
        <begin position="19"/>
        <end position="903"/>
    </location>
</feature>
<keyword evidence="5" id="KW-0064">Aspartyl protease</keyword>
<dbReference type="PROSITE" id="PS00141">
    <property type="entry name" value="ASP_PROTEASE"/>
    <property type="match status" value="2"/>
</dbReference>
<sequence length="903" mass="95723">MFNKATLFFFSLLSVSYAQQVGTQTAEVHPKLSWEKCTASGGCTTQQGSIVLDANWRWLHTTTGYTNCYTGNAWNTTLCPDGKTCAANCALDGADYQGTYGITTSGNALTLDFVTTSSQKNIGSRVYLLSPDDTNYEEFKVLNQEFTFDVDVSNLPCGLNGALYFSQMDADGGLSKYPTNKAGSKYGTGYCDSQCPRDIKFINGQANVAGWSGSASDPNAGTGNAGSCCNEMDVWEANSISAAYTPHPCSVQGQTMCTGTQCGTTNRYGSLCDPDGCDFNSFRMGNQSFYGPDLIVDTTKKFTVVTQFLTSTNSSSGTLNEIRRLYVQNGNVIQNSKVNIPGMTAYDSVSPAYCDAQKTAFNDTTSFQNNGGFTNMGEAMSTGMVLVLSVWDDHAVNMLWLDSDYPTTDPATQPGVARGTCATTSGVPSVIEVSNASASVTYSNIRFGDIGSTYSTTNSPSGGNPPGGTPTNPSGPTQTQWGQWYSLHHPPAMRAFSIALLLPSVLGLVAPIHKRGTPVSIPLTARYDASKLSNIAQADLARAGSMIENAKAGASKLNSRTPVPLTNAAVSYTISVGVGSPSTDYDLVVDTGSSNTWVGADPNKPYVQTSTSVDTGNSVQVSYGSGSFTSDFDILTLTPDLVFNQSIGTAESSEGLDNSDGILGIGPTGLTAGTVSNTDTIPTIVDTLFSKGFISKHLVSVYFKPVIGNNVPAGDGQLDLGDIDDDKTNVPVTYMPITSTSPSNTFWGVDLSIRQDSDDSEILPYTAGIVDTGTTLVLLASDAFQRYQDATGGVLDSSTGLLKVTRDQFLELPPLLINFGDTILQLTADAQAWPQQLNTAIGGTSDGIYLIVSNLKTPSGSGLDFILGQTFLQRYYSVYDTANDRVGLASTYHTFDITNVNLS</sequence>
<evidence type="ECO:0000256" key="12">
    <source>
        <dbReference type="SAM" id="SignalP"/>
    </source>
</evidence>
<feature type="domain" description="Peptidase A1" evidence="14">
    <location>
        <begin position="572"/>
        <end position="889"/>
    </location>
</feature>
<keyword evidence="9" id="KW-0326">Glycosidase</keyword>
<dbReference type="InterPro" id="IPR034164">
    <property type="entry name" value="Pepsin-like_dom"/>
</dbReference>
<dbReference type="InterPro" id="IPR021109">
    <property type="entry name" value="Peptidase_aspartic_dom_sf"/>
</dbReference>
<dbReference type="Pfam" id="PF00026">
    <property type="entry name" value="Asp"/>
    <property type="match status" value="1"/>
</dbReference>
<dbReference type="GO" id="GO:0030245">
    <property type="term" value="P:cellulose catabolic process"/>
    <property type="evidence" value="ECO:0007669"/>
    <property type="project" value="UniProtKB-KW"/>
</dbReference>
<dbReference type="CDD" id="cd05471">
    <property type="entry name" value="pepsin_like"/>
    <property type="match status" value="1"/>
</dbReference>
<dbReference type="InterPro" id="IPR001969">
    <property type="entry name" value="Aspartic_peptidase_AS"/>
</dbReference>
<evidence type="ECO:0000313" key="15">
    <source>
        <dbReference type="EMBL" id="GJJ14317.1"/>
    </source>
</evidence>
<comment type="similarity">
    <text evidence="2">Belongs to the glycosyl hydrolase 7 (cellulase C) family.</text>
</comment>
<organism evidence="15 16">
    <name type="scientific">Clathrus columnatus</name>
    <dbReference type="NCBI Taxonomy" id="1419009"/>
    <lineage>
        <taxon>Eukaryota</taxon>
        <taxon>Fungi</taxon>
        <taxon>Dikarya</taxon>
        <taxon>Basidiomycota</taxon>
        <taxon>Agaricomycotina</taxon>
        <taxon>Agaricomycetes</taxon>
        <taxon>Phallomycetidae</taxon>
        <taxon>Phallales</taxon>
        <taxon>Clathraceae</taxon>
        <taxon>Clathrus</taxon>
    </lineage>
</organism>